<dbReference type="PANTHER" id="PTHR11011">
    <property type="entry name" value="MALE STERILITY PROTEIN 2-RELATED"/>
    <property type="match status" value="1"/>
</dbReference>
<dbReference type="RefSeq" id="WP_146430381.1">
    <property type="nucleotide sequence ID" value="NZ_SJPF01000002.1"/>
</dbReference>
<dbReference type="OrthoDB" id="9807212at2"/>
<evidence type="ECO:0000259" key="1">
    <source>
        <dbReference type="Pfam" id="PF07993"/>
    </source>
</evidence>
<organism evidence="2 3">
    <name type="scientific">Blastopirellula retiformator</name>
    <dbReference type="NCBI Taxonomy" id="2527970"/>
    <lineage>
        <taxon>Bacteria</taxon>
        <taxon>Pseudomonadati</taxon>
        <taxon>Planctomycetota</taxon>
        <taxon>Planctomycetia</taxon>
        <taxon>Pirellulales</taxon>
        <taxon>Pirellulaceae</taxon>
        <taxon>Blastopirellula</taxon>
    </lineage>
</organism>
<dbReference type="GO" id="GO:0080019">
    <property type="term" value="F:alcohol-forming very long-chain fatty acyl-CoA reductase activity"/>
    <property type="evidence" value="ECO:0007669"/>
    <property type="project" value="InterPro"/>
</dbReference>
<name>A0A5C5V8V5_9BACT</name>
<evidence type="ECO:0000313" key="3">
    <source>
        <dbReference type="Proteomes" id="UP000318878"/>
    </source>
</evidence>
<dbReference type="InterPro" id="IPR013120">
    <property type="entry name" value="FAR_NAD-bd"/>
</dbReference>
<dbReference type="InterPro" id="IPR036291">
    <property type="entry name" value="NAD(P)-bd_dom_sf"/>
</dbReference>
<dbReference type="GO" id="GO:0035336">
    <property type="term" value="P:long-chain fatty-acyl-CoA metabolic process"/>
    <property type="evidence" value="ECO:0007669"/>
    <property type="project" value="TreeGrafter"/>
</dbReference>
<gene>
    <name evidence="2" type="primary">lgrD_2</name>
    <name evidence="2" type="ORF">Enr8_16810</name>
</gene>
<keyword evidence="3" id="KW-1185">Reference proteome</keyword>
<dbReference type="InterPro" id="IPR036527">
    <property type="entry name" value="SCP2_sterol-bd_dom_sf"/>
</dbReference>
<dbReference type="SUPFAM" id="SSF51735">
    <property type="entry name" value="NAD(P)-binding Rossmann-fold domains"/>
    <property type="match status" value="1"/>
</dbReference>
<reference evidence="2 3" key="1">
    <citation type="submission" date="2019-02" db="EMBL/GenBank/DDBJ databases">
        <title>Deep-cultivation of Planctomycetes and their phenomic and genomic characterization uncovers novel biology.</title>
        <authorList>
            <person name="Wiegand S."/>
            <person name="Jogler M."/>
            <person name="Boedeker C."/>
            <person name="Pinto D."/>
            <person name="Vollmers J."/>
            <person name="Rivas-Marin E."/>
            <person name="Kohn T."/>
            <person name="Peeters S.H."/>
            <person name="Heuer A."/>
            <person name="Rast P."/>
            <person name="Oberbeckmann S."/>
            <person name="Bunk B."/>
            <person name="Jeske O."/>
            <person name="Meyerdierks A."/>
            <person name="Storesund J.E."/>
            <person name="Kallscheuer N."/>
            <person name="Luecker S."/>
            <person name="Lage O.M."/>
            <person name="Pohl T."/>
            <person name="Merkel B.J."/>
            <person name="Hornburger P."/>
            <person name="Mueller R.-W."/>
            <person name="Bruemmer F."/>
            <person name="Labrenz M."/>
            <person name="Spormann A.M."/>
            <person name="Op Den Camp H."/>
            <person name="Overmann J."/>
            <person name="Amann R."/>
            <person name="Jetten M.S.M."/>
            <person name="Mascher T."/>
            <person name="Medema M.H."/>
            <person name="Devos D.P."/>
            <person name="Kaster A.-K."/>
            <person name="Ovreas L."/>
            <person name="Rohde M."/>
            <person name="Galperin M.Y."/>
            <person name="Jogler C."/>
        </authorList>
    </citation>
    <scope>NUCLEOTIDE SEQUENCE [LARGE SCALE GENOMIC DNA]</scope>
    <source>
        <strain evidence="2 3">Enr8</strain>
    </source>
</reference>
<accession>A0A5C5V8V5</accession>
<evidence type="ECO:0000313" key="2">
    <source>
        <dbReference type="EMBL" id="TWT34287.1"/>
    </source>
</evidence>
<dbReference type="InterPro" id="IPR026055">
    <property type="entry name" value="FAR"/>
</dbReference>
<dbReference type="Proteomes" id="UP000318878">
    <property type="component" value="Unassembled WGS sequence"/>
</dbReference>
<protein>
    <submittedName>
        <fullName evidence="2">Linear gramicidin synthase subunit D</fullName>
    </submittedName>
</protein>
<dbReference type="AlphaFoldDB" id="A0A5C5V8V5"/>
<dbReference type="EMBL" id="SJPF01000002">
    <property type="protein sequence ID" value="TWT34287.1"/>
    <property type="molecule type" value="Genomic_DNA"/>
</dbReference>
<comment type="caution">
    <text evidence="2">The sequence shown here is derived from an EMBL/GenBank/DDBJ whole genome shotgun (WGS) entry which is preliminary data.</text>
</comment>
<dbReference type="Gene3D" id="3.40.50.720">
    <property type="entry name" value="NAD(P)-binding Rossmann-like Domain"/>
    <property type="match status" value="1"/>
</dbReference>
<sequence length="499" mass="54864">MKYHLLTGATGLLGRYLIRDLTLADIPLAVVVRGSRFESAAQRIETAMAYWETELGRALVRPVVLEGDIAKPGLGMSQADQAWVAQNCEAVVHSAASLTFYADEEDGEPWRSNIQGTRNVLGLCRDAGIRQLHHVSTAYVCGRRRDVIREEEVDVGQEPSNDYESSKLTAEKEVRAADFLDVLTMHRPSIIVGDAETGFTVSYHGFYTPLRLVHALVTSLPWDLFVQCDLLGALKLDGSERKNLVPVDWVSAAMTEVIRKPELHGQTYHFTNPNPATVADMLGSLASMVMALAKPGKEASEAAKNISIDDVAANFREQMWVYQSYWSDDPSFDSTHTEQALPYLPCPPVDDAMMDRLVAFALEKNFGWPREASAKIKYPVAQDLEPWLDSAKRLEGDSADRRYVSLQICGSGGGQWHMIVDHGRVVGVGAGLQDGDSPTCYLNSDTFTRLTRGELSWESALQSGRLVTTGNAASSDQLARCFHDLASLTCSDTTNNCAN</sequence>
<feature type="domain" description="Thioester reductase (TE)" evidence="1">
    <location>
        <begin position="6"/>
        <end position="254"/>
    </location>
</feature>
<dbReference type="PANTHER" id="PTHR11011:SF45">
    <property type="entry name" value="FATTY ACYL-COA REDUCTASE CG8306-RELATED"/>
    <property type="match status" value="1"/>
</dbReference>
<dbReference type="CDD" id="cd05263">
    <property type="entry name" value="MupV_like_SDR_e"/>
    <property type="match status" value="1"/>
</dbReference>
<proteinExistence type="predicted"/>
<dbReference type="SUPFAM" id="SSF55718">
    <property type="entry name" value="SCP-like"/>
    <property type="match status" value="1"/>
</dbReference>
<dbReference type="Gene3D" id="3.30.1050.10">
    <property type="entry name" value="SCP2 sterol-binding domain"/>
    <property type="match status" value="1"/>
</dbReference>
<dbReference type="Pfam" id="PF07993">
    <property type="entry name" value="NAD_binding_4"/>
    <property type="match status" value="1"/>
</dbReference>